<feature type="region of interest" description="Disordered" evidence="2">
    <location>
        <begin position="290"/>
        <end position="318"/>
    </location>
</feature>
<reference evidence="4" key="2">
    <citation type="submission" date="2025-09" db="UniProtKB">
        <authorList>
            <consortium name="Ensembl"/>
        </authorList>
    </citation>
    <scope>IDENTIFICATION</scope>
</reference>
<feature type="domain" description="CCHC-type" evidence="3">
    <location>
        <begin position="276"/>
        <end position="290"/>
    </location>
</feature>
<keyword evidence="5" id="KW-1185">Reference proteome</keyword>
<dbReference type="PANTHER" id="PTHR15503">
    <property type="entry name" value="LDOC1 RELATED"/>
    <property type="match status" value="1"/>
</dbReference>
<dbReference type="GeneTree" id="ENSGT00950000183173"/>
<dbReference type="Proteomes" id="UP001108240">
    <property type="component" value="Unplaced"/>
</dbReference>
<dbReference type="InterPro" id="IPR032567">
    <property type="entry name" value="RTL1-rel"/>
</dbReference>
<dbReference type="SUPFAM" id="SSF57756">
    <property type="entry name" value="Retrovirus zinc finger-like domains"/>
    <property type="match status" value="1"/>
</dbReference>
<dbReference type="InterPro" id="IPR001878">
    <property type="entry name" value="Znf_CCHC"/>
</dbReference>
<proteinExistence type="predicted"/>
<dbReference type="AlphaFoldDB" id="A0A8C1BR96"/>
<keyword evidence="1" id="KW-0863">Zinc-finger</keyword>
<protein>
    <recommendedName>
        <fullName evidence="3">CCHC-type domain-containing protein</fullName>
    </recommendedName>
</protein>
<dbReference type="PROSITE" id="PS50158">
    <property type="entry name" value="ZF_CCHC"/>
    <property type="match status" value="1"/>
</dbReference>
<evidence type="ECO:0000313" key="5">
    <source>
        <dbReference type="Proteomes" id="UP001108240"/>
    </source>
</evidence>
<dbReference type="InterPro" id="IPR036875">
    <property type="entry name" value="Znf_CCHC_sf"/>
</dbReference>
<evidence type="ECO:0000256" key="1">
    <source>
        <dbReference type="PROSITE-ProRule" id="PRU00047"/>
    </source>
</evidence>
<sequence length="318" mass="34525">MQSSSDTGGDRTADPFAALVHAVRSSLPQPTTNLTHVSPEIITAIQQALQQPPATTTTSSAASASPVARPATYSGAAEDCSGFLLQCSLYIEANTHLFQNERGRVAFVISLLSGRALQWAQPLWETNAPVTTSLSTFFAHMKDVFGHHTAELSVHDQLYHIHQGEESVSMYALRFRTLASTSGWNETALITAFRHGLRREVQQLIVVYDDTMGLENLIQKTIRVSQRLYASHMNTPAVNPLPASTSVAAPAPVPMQVDSNHLTNAEHLRRMNNRLCLYCGGDGHVISNCPVRPPHPARKPSSTLGRLGTSLAPKSSKN</sequence>
<dbReference type="GO" id="GO:0003676">
    <property type="term" value="F:nucleic acid binding"/>
    <property type="evidence" value="ECO:0007669"/>
    <property type="project" value="InterPro"/>
</dbReference>
<dbReference type="GO" id="GO:0008270">
    <property type="term" value="F:zinc ion binding"/>
    <property type="evidence" value="ECO:0007669"/>
    <property type="project" value="UniProtKB-KW"/>
</dbReference>
<dbReference type="InterPro" id="IPR032549">
    <property type="entry name" value="DUF4939"/>
</dbReference>
<reference evidence="4" key="1">
    <citation type="submission" date="2025-08" db="UniProtKB">
        <authorList>
            <consortium name="Ensembl"/>
        </authorList>
    </citation>
    <scope>IDENTIFICATION</scope>
</reference>
<evidence type="ECO:0000259" key="3">
    <source>
        <dbReference type="PROSITE" id="PS50158"/>
    </source>
</evidence>
<accession>A0A8C1BR96</accession>
<dbReference type="Ensembl" id="ENSCCRT00000039184.2">
    <property type="protein sequence ID" value="ENSCCRP00000036156.2"/>
    <property type="gene ID" value="ENSCCRG00000019397.2"/>
</dbReference>
<evidence type="ECO:0000256" key="2">
    <source>
        <dbReference type="SAM" id="MobiDB-lite"/>
    </source>
</evidence>
<evidence type="ECO:0000313" key="4">
    <source>
        <dbReference type="Ensembl" id="ENSCCRP00000036156.2"/>
    </source>
</evidence>
<organism evidence="4 5">
    <name type="scientific">Cyprinus carpio carpio</name>
    <dbReference type="NCBI Taxonomy" id="630221"/>
    <lineage>
        <taxon>Eukaryota</taxon>
        <taxon>Metazoa</taxon>
        <taxon>Chordata</taxon>
        <taxon>Craniata</taxon>
        <taxon>Vertebrata</taxon>
        <taxon>Euteleostomi</taxon>
        <taxon>Actinopterygii</taxon>
        <taxon>Neopterygii</taxon>
        <taxon>Teleostei</taxon>
        <taxon>Ostariophysi</taxon>
        <taxon>Cypriniformes</taxon>
        <taxon>Cyprinidae</taxon>
        <taxon>Cyprininae</taxon>
        <taxon>Cyprinus</taxon>
    </lineage>
</organism>
<dbReference type="PANTHER" id="PTHR15503:SF22">
    <property type="entry name" value="TRANSPOSON TY3-I GAG POLYPROTEIN"/>
    <property type="match status" value="1"/>
</dbReference>
<dbReference type="OMA" id="GHERDIC"/>
<name>A0A8C1BR96_CYPCA</name>
<dbReference type="Pfam" id="PF16297">
    <property type="entry name" value="DUF4939"/>
    <property type="match status" value="1"/>
</dbReference>
<keyword evidence="1" id="KW-0479">Metal-binding</keyword>
<keyword evidence="1" id="KW-0862">Zinc</keyword>